<dbReference type="InterPro" id="IPR032675">
    <property type="entry name" value="LRR_dom_sf"/>
</dbReference>
<dbReference type="AlphaFoldDB" id="A0A2G9I4G1"/>
<dbReference type="InterPro" id="IPR003591">
    <property type="entry name" value="Leu-rich_rpt_typical-subtyp"/>
</dbReference>
<feature type="domain" description="Disease resistance R13L4/SHOC-2-like LRR" evidence="5">
    <location>
        <begin position="102"/>
        <end position="233"/>
    </location>
</feature>
<keyword evidence="7" id="KW-1185">Reference proteome</keyword>
<evidence type="ECO:0000313" key="6">
    <source>
        <dbReference type="EMBL" id="PIN24643.1"/>
    </source>
</evidence>
<dbReference type="InterPro" id="IPR057135">
    <property type="entry name" value="At4g27190-like_LRR"/>
</dbReference>
<dbReference type="Pfam" id="PF23247">
    <property type="entry name" value="LRR_RPS2"/>
    <property type="match status" value="1"/>
</dbReference>
<feature type="domain" description="Disease resistance protein At4g27190-like leucine-rich repeats" evidence="4">
    <location>
        <begin position="381"/>
        <end position="497"/>
    </location>
</feature>
<evidence type="ECO:0000259" key="4">
    <source>
        <dbReference type="Pfam" id="PF23247"/>
    </source>
</evidence>
<evidence type="ECO:0000256" key="3">
    <source>
        <dbReference type="ARBA" id="ARBA00022821"/>
    </source>
</evidence>
<dbReference type="OrthoDB" id="1926275at2759"/>
<sequence length="533" mass="61525">MHDLVRSMALKITKGKNLVYSSLYLREIPNEGEWIRDLEKVSLMNNSMIEIPDGMSPDCPKLTTLILSDNTLKFSPDSFFSKLVNLCFLDLSKTNIEKLPNSLSNLENLKALNLQGCRDLVDIPDLGKLKKLRELDLSHTRIEKVPQGMEELANLVFLSLIFAESLKTLPEGLFLNFPLLQCLRLPCHIEAPIEEILRLKRLEQFRGGMKNASDFCKFNRCRQSQLTYFMIHVNKGDDDFKNGMNKESIDFGDWSLTYENHPNEVVLFQCDLKNEEEGDFSMLFHDNKRLELRNCEGVRNFLLTDFSKLSMPAPFGFLVISKCGGMECFLTNEQFLTASQELDSCFFLLRTLKKIILRDLEDFIGIIQNIGIAVEPPLPQAAIFSSRQSLIIVRCHKMRKLGLPLSEFQNLEEIWISECDKIEEIIEVREGEGRVVSLPKLRSLQLWDLPRLRSICNTTLFCSSIVVIHLQRCRELKKLSLHFDLTSSCQTLKNILIWEEDKEWWESLEWEHPTHSHLLQPLVTVCDTYPCIG</sequence>
<reference evidence="7" key="1">
    <citation type="journal article" date="2018" name="Gigascience">
        <title>Genome assembly of the Pink Ipe (Handroanthus impetiginosus, Bignoniaceae), a highly valued, ecologically keystone Neotropical timber forest tree.</title>
        <authorList>
            <person name="Silva-Junior O.B."/>
            <person name="Grattapaglia D."/>
            <person name="Novaes E."/>
            <person name="Collevatti R.G."/>
        </authorList>
    </citation>
    <scope>NUCLEOTIDE SEQUENCE [LARGE SCALE GENOMIC DNA]</scope>
    <source>
        <strain evidence="7">cv. UFG-1</strain>
    </source>
</reference>
<dbReference type="InterPro" id="IPR055414">
    <property type="entry name" value="LRR_R13L4/SHOC2-like"/>
</dbReference>
<dbReference type="InterPro" id="IPR050905">
    <property type="entry name" value="Plant_NBS-LRR"/>
</dbReference>
<keyword evidence="3" id="KW-0611">Plant defense</keyword>
<dbReference type="Gene3D" id="3.80.10.10">
    <property type="entry name" value="Ribonuclease Inhibitor"/>
    <property type="match status" value="2"/>
</dbReference>
<evidence type="ECO:0000259" key="5">
    <source>
        <dbReference type="Pfam" id="PF23598"/>
    </source>
</evidence>
<keyword evidence="1" id="KW-0433">Leucine-rich repeat</keyword>
<dbReference type="STRING" id="429701.A0A2G9I4G1"/>
<dbReference type="SUPFAM" id="SSF52058">
    <property type="entry name" value="L domain-like"/>
    <property type="match status" value="1"/>
</dbReference>
<evidence type="ECO:0000256" key="1">
    <source>
        <dbReference type="ARBA" id="ARBA00022614"/>
    </source>
</evidence>
<dbReference type="SMART" id="SM00369">
    <property type="entry name" value="LRR_TYP"/>
    <property type="match status" value="3"/>
</dbReference>
<dbReference type="EMBL" id="NKXS01000382">
    <property type="protein sequence ID" value="PIN24643.1"/>
    <property type="molecule type" value="Genomic_DNA"/>
</dbReference>
<dbReference type="Pfam" id="PF23598">
    <property type="entry name" value="LRR_14"/>
    <property type="match status" value="1"/>
</dbReference>
<dbReference type="PANTHER" id="PTHR33463">
    <property type="entry name" value="NB-ARC DOMAIN-CONTAINING PROTEIN-RELATED"/>
    <property type="match status" value="1"/>
</dbReference>
<gene>
    <name evidence="6" type="ORF">CDL12_02625</name>
</gene>
<protein>
    <recommendedName>
        <fullName evidence="8">Leucine-rich repeat protein</fullName>
    </recommendedName>
</protein>
<keyword evidence="2" id="KW-0677">Repeat</keyword>
<evidence type="ECO:0000313" key="7">
    <source>
        <dbReference type="Proteomes" id="UP000231279"/>
    </source>
</evidence>
<proteinExistence type="predicted"/>
<comment type="caution">
    <text evidence="6">The sequence shown here is derived from an EMBL/GenBank/DDBJ whole genome shotgun (WGS) entry which is preliminary data.</text>
</comment>
<accession>A0A2G9I4G1</accession>
<evidence type="ECO:0008006" key="8">
    <source>
        <dbReference type="Google" id="ProtNLM"/>
    </source>
</evidence>
<organism evidence="6 7">
    <name type="scientific">Handroanthus impetiginosus</name>
    <dbReference type="NCBI Taxonomy" id="429701"/>
    <lineage>
        <taxon>Eukaryota</taxon>
        <taxon>Viridiplantae</taxon>
        <taxon>Streptophyta</taxon>
        <taxon>Embryophyta</taxon>
        <taxon>Tracheophyta</taxon>
        <taxon>Spermatophyta</taxon>
        <taxon>Magnoliopsida</taxon>
        <taxon>eudicotyledons</taxon>
        <taxon>Gunneridae</taxon>
        <taxon>Pentapetalae</taxon>
        <taxon>asterids</taxon>
        <taxon>lamiids</taxon>
        <taxon>Lamiales</taxon>
        <taxon>Bignoniaceae</taxon>
        <taxon>Crescentiina</taxon>
        <taxon>Tabebuia alliance</taxon>
        <taxon>Handroanthus</taxon>
    </lineage>
</organism>
<dbReference type="PANTHER" id="PTHR33463:SF187">
    <property type="entry name" value="AND NB-ARC DOMAIN DISEASE RESISTANCE PROTEIN, PUTATIVE-RELATED"/>
    <property type="match status" value="1"/>
</dbReference>
<name>A0A2G9I4G1_9LAMI</name>
<dbReference type="Proteomes" id="UP000231279">
    <property type="component" value="Unassembled WGS sequence"/>
</dbReference>
<evidence type="ECO:0000256" key="2">
    <source>
        <dbReference type="ARBA" id="ARBA00022737"/>
    </source>
</evidence>